<evidence type="ECO:0000256" key="2">
    <source>
        <dbReference type="ARBA" id="ARBA00022448"/>
    </source>
</evidence>
<dbReference type="InterPro" id="IPR036259">
    <property type="entry name" value="MFS_trans_sf"/>
</dbReference>
<dbReference type="Gene3D" id="1.20.1250.20">
    <property type="entry name" value="MFS general substrate transporter like domains"/>
    <property type="match status" value="1"/>
</dbReference>
<feature type="transmembrane region" description="Helical" evidence="7">
    <location>
        <begin position="135"/>
        <end position="157"/>
    </location>
</feature>
<dbReference type="PANTHER" id="PTHR43791">
    <property type="entry name" value="PERMEASE-RELATED"/>
    <property type="match status" value="1"/>
</dbReference>
<evidence type="ECO:0000313" key="10">
    <source>
        <dbReference type="Proteomes" id="UP000319160"/>
    </source>
</evidence>
<dbReference type="InterPro" id="IPR020846">
    <property type="entry name" value="MFS_dom"/>
</dbReference>
<keyword evidence="4 7" id="KW-1133">Transmembrane helix</keyword>
<evidence type="ECO:0000256" key="3">
    <source>
        <dbReference type="ARBA" id="ARBA00022692"/>
    </source>
</evidence>
<comment type="caution">
    <text evidence="9">The sequence shown here is derived from an EMBL/GenBank/DDBJ whole genome shotgun (WGS) entry which is preliminary data.</text>
</comment>
<organism evidence="9 10">
    <name type="scientific">Xylaria flabelliformis</name>
    <dbReference type="NCBI Taxonomy" id="2512241"/>
    <lineage>
        <taxon>Eukaryota</taxon>
        <taxon>Fungi</taxon>
        <taxon>Dikarya</taxon>
        <taxon>Ascomycota</taxon>
        <taxon>Pezizomycotina</taxon>
        <taxon>Sordariomycetes</taxon>
        <taxon>Xylariomycetidae</taxon>
        <taxon>Xylariales</taxon>
        <taxon>Xylariaceae</taxon>
        <taxon>Xylaria</taxon>
    </lineage>
</organism>
<dbReference type="FunFam" id="1.20.1250.20:FF:000064">
    <property type="entry name" value="MFS allantoate transporter"/>
    <property type="match status" value="1"/>
</dbReference>
<dbReference type="PANTHER" id="PTHR43791:SF40">
    <property type="entry name" value="THIAMINE PATHWAY TRANSPORTER THI73"/>
    <property type="match status" value="1"/>
</dbReference>
<comment type="similarity">
    <text evidence="6">Belongs to the major facilitator superfamily. Allantoate permease family.</text>
</comment>
<dbReference type="Proteomes" id="UP000319160">
    <property type="component" value="Unassembled WGS sequence"/>
</dbReference>
<evidence type="ECO:0000256" key="4">
    <source>
        <dbReference type="ARBA" id="ARBA00022989"/>
    </source>
</evidence>
<dbReference type="GO" id="GO:0022857">
    <property type="term" value="F:transmembrane transporter activity"/>
    <property type="evidence" value="ECO:0007669"/>
    <property type="project" value="InterPro"/>
</dbReference>
<dbReference type="Pfam" id="PF07690">
    <property type="entry name" value="MFS_1"/>
    <property type="match status" value="1"/>
</dbReference>
<dbReference type="PROSITE" id="PS50850">
    <property type="entry name" value="MFS"/>
    <property type="match status" value="1"/>
</dbReference>
<reference evidence="10" key="1">
    <citation type="submission" date="2019-06" db="EMBL/GenBank/DDBJ databases">
        <title>Draft genome sequence of the griseofulvin-producing fungus Xylaria cubensis strain G536.</title>
        <authorList>
            <person name="Mead M.E."/>
            <person name="Raja H.A."/>
            <person name="Steenwyk J.L."/>
            <person name="Knowles S.L."/>
            <person name="Oberlies N.H."/>
            <person name="Rokas A."/>
        </authorList>
    </citation>
    <scope>NUCLEOTIDE SEQUENCE [LARGE SCALE GENOMIC DNA]</scope>
    <source>
        <strain evidence="10">G536</strain>
    </source>
</reference>
<dbReference type="AlphaFoldDB" id="A0A553I436"/>
<dbReference type="SUPFAM" id="SSF103473">
    <property type="entry name" value="MFS general substrate transporter"/>
    <property type="match status" value="1"/>
</dbReference>
<name>A0A553I436_9PEZI</name>
<evidence type="ECO:0000256" key="6">
    <source>
        <dbReference type="ARBA" id="ARBA00037968"/>
    </source>
</evidence>
<feature type="transmembrane region" description="Helical" evidence="7">
    <location>
        <begin position="309"/>
        <end position="330"/>
    </location>
</feature>
<keyword evidence="2" id="KW-0813">Transport</keyword>
<sequence length="496" mass="54009">MDDPSENVFKGSAKLLSASHPPQMGVQRVVDDRVLYRKIDARIVPLLFATYFLQFLDKVLINYANIMGLQEDLGLHGQQFSWLATAFFIAYSVAEFPQGWLLQKFPPATVLGVNVLLWGVLVTSTAACQNFAGLVAVRTLLGAFEAVITPALILITSQWYSRRESTPRYGIWYCGLGAGQIIGGVVSFAAQHGSKTASFSGWRIMFVAVGIFNLIIAALTILFLPNGPQTAAWLSEAEKIRIHEKLALDQAGTGMKVFRKAALKEALFDIHVWILLVLTILIVIPSGVITTFSATLIRGFGYDSKSAALLNIPSGAVSIIATLSCTYAILIGFPRWLGIVVLMVPTFIGAGLMSFYRGSRGGVLAGIYLINFVVAPLALVYALAGVNTQGYTKKVTVNAIVAIGFGIANIIGPQTFLSWEAPGYISAKITIFAVNGAVIVVAIMLRVLYGWRNRQRIEERQAELDSLSRGLIDIRALEKLEGQQTDMVNKAFVYAY</sequence>
<evidence type="ECO:0000256" key="5">
    <source>
        <dbReference type="ARBA" id="ARBA00023136"/>
    </source>
</evidence>
<feature type="transmembrane region" description="Helical" evidence="7">
    <location>
        <begin position="105"/>
        <end position="123"/>
    </location>
</feature>
<feature type="domain" description="Major facilitator superfamily (MFS) profile" evidence="8">
    <location>
        <begin position="43"/>
        <end position="496"/>
    </location>
</feature>
<feature type="transmembrane region" description="Helical" evidence="7">
    <location>
        <begin position="363"/>
        <end position="384"/>
    </location>
</feature>
<dbReference type="GO" id="GO:0016020">
    <property type="term" value="C:membrane"/>
    <property type="evidence" value="ECO:0007669"/>
    <property type="project" value="UniProtKB-SubCell"/>
</dbReference>
<feature type="transmembrane region" description="Helical" evidence="7">
    <location>
        <begin position="73"/>
        <end position="93"/>
    </location>
</feature>
<evidence type="ECO:0000256" key="7">
    <source>
        <dbReference type="SAM" id="Phobius"/>
    </source>
</evidence>
<feature type="transmembrane region" description="Helical" evidence="7">
    <location>
        <begin position="396"/>
        <end position="417"/>
    </location>
</feature>
<keyword evidence="5 7" id="KW-0472">Membrane</keyword>
<feature type="transmembrane region" description="Helical" evidence="7">
    <location>
        <begin position="43"/>
        <end position="61"/>
    </location>
</feature>
<feature type="transmembrane region" description="Helical" evidence="7">
    <location>
        <begin position="270"/>
        <end position="297"/>
    </location>
</feature>
<gene>
    <name evidence="9" type="ORF">FHL15_004054</name>
</gene>
<keyword evidence="10" id="KW-1185">Reference proteome</keyword>
<dbReference type="OrthoDB" id="6730379at2759"/>
<feature type="transmembrane region" description="Helical" evidence="7">
    <location>
        <begin position="202"/>
        <end position="224"/>
    </location>
</feature>
<dbReference type="EMBL" id="VFLP01000018">
    <property type="protein sequence ID" value="TRX94969.1"/>
    <property type="molecule type" value="Genomic_DNA"/>
</dbReference>
<proteinExistence type="inferred from homology"/>
<evidence type="ECO:0000256" key="1">
    <source>
        <dbReference type="ARBA" id="ARBA00004141"/>
    </source>
</evidence>
<keyword evidence="3 7" id="KW-0812">Transmembrane</keyword>
<protein>
    <recommendedName>
        <fullName evidence="8">Major facilitator superfamily (MFS) profile domain-containing protein</fullName>
    </recommendedName>
</protein>
<feature type="transmembrane region" description="Helical" evidence="7">
    <location>
        <begin position="336"/>
        <end position="356"/>
    </location>
</feature>
<feature type="transmembrane region" description="Helical" evidence="7">
    <location>
        <begin position="169"/>
        <end position="190"/>
    </location>
</feature>
<accession>A0A553I436</accession>
<evidence type="ECO:0000259" key="8">
    <source>
        <dbReference type="PROSITE" id="PS50850"/>
    </source>
</evidence>
<dbReference type="InterPro" id="IPR011701">
    <property type="entry name" value="MFS"/>
</dbReference>
<feature type="transmembrane region" description="Helical" evidence="7">
    <location>
        <begin position="429"/>
        <end position="451"/>
    </location>
</feature>
<comment type="subcellular location">
    <subcellularLocation>
        <location evidence="1">Membrane</location>
        <topology evidence="1">Multi-pass membrane protein</topology>
    </subcellularLocation>
</comment>
<evidence type="ECO:0000313" key="9">
    <source>
        <dbReference type="EMBL" id="TRX94969.1"/>
    </source>
</evidence>